<dbReference type="EMBL" id="BQNB010016105">
    <property type="protein sequence ID" value="GJT47869.1"/>
    <property type="molecule type" value="Genomic_DNA"/>
</dbReference>
<evidence type="ECO:0000313" key="1">
    <source>
        <dbReference type="EMBL" id="GJT47869.1"/>
    </source>
</evidence>
<dbReference type="Proteomes" id="UP001151760">
    <property type="component" value="Unassembled WGS sequence"/>
</dbReference>
<proteinExistence type="predicted"/>
<protein>
    <submittedName>
        <fullName evidence="1">Uncharacterized protein</fullName>
    </submittedName>
</protein>
<sequence>MWGWRGDGEGVAIMGVAVVEGDSGEGGCGRGVAAAVEVRRSGWIGFVVTDVGSAAGGRNSSGDGAGKDGGGEVCVRVL</sequence>
<comment type="caution">
    <text evidence="1">The sequence shown here is derived from an EMBL/GenBank/DDBJ whole genome shotgun (WGS) entry which is preliminary data.</text>
</comment>
<keyword evidence="2" id="KW-1185">Reference proteome</keyword>
<reference evidence="1" key="2">
    <citation type="submission" date="2022-01" db="EMBL/GenBank/DDBJ databases">
        <authorList>
            <person name="Yamashiro T."/>
            <person name="Shiraishi A."/>
            <person name="Satake H."/>
            <person name="Nakayama K."/>
        </authorList>
    </citation>
    <scope>NUCLEOTIDE SEQUENCE</scope>
</reference>
<gene>
    <name evidence="1" type="ORF">Tco_0974026</name>
</gene>
<organism evidence="1 2">
    <name type="scientific">Tanacetum coccineum</name>
    <dbReference type="NCBI Taxonomy" id="301880"/>
    <lineage>
        <taxon>Eukaryota</taxon>
        <taxon>Viridiplantae</taxon>
        <taxon>Streptophyta</taxon>
        <taxon>Embryophyta</taxon>
        <taxon>Tracheophyta</taxon>
        <taxon>Spermatophyta</taxon>
        <taxon>Magnoliopsida</taxon>
        <taxon>eudicotyledons</taxon>
        <taxon>Gunneridae</taxon>
        <taxon>Pentapetalae</taxon>
        <taxon>asterids</taxon>
        <taxon>campanulids</taxon>
        <taxon>Asterales</taxon>
        <taxon>Asteraceae</taxon>
        <taxon>Asteroideae</taxon>
        <taxon>Anthemideae</taxon>
        <taxon>Anthemidinae</taxon>
        <taxon>Tanacetum</taxon>
    </lineage>
</organism>
<reference evidence="1" key="1">
    <citation type="journal article" date="2022" name="Int. J. Mol. Sci.">
        <title>Draft Genome of Tanacetum Coccineum: Genomic Comparison of Closely Related Tanacetum-Family Plants.</title>
        <authorList>
            <person name="Yamashiro T."/>
            <person name="Shiraishi A."/>
            <person name="Nakayama K."/>
            <person name="Satake H."/>
        </authorList>
    </citation>
    <scope>NUCLEOTIDE SEQUENCE</scope>
</reference>
<evidence type="ECO:0000313" key="2">
    <source>
        <dbReference type="Proteomes" id="UP001151760"/>
    </source>
</evidence>
<accession>A0ABQ5EAF0</accession>
<name>A0ABQ5EAF0_9ASTR</name>